<dbReference type="HAMAP" id="MF_00454">
    <property type="entry name" value="FluC"/>
    <property type="match status" value="1"/>
</dbReference>
<accession>A0ABP9J698</accession>
<comment type="function">
    <text evidence="9 10">Fluoride-specific ion channel. Important for reducing fluoride concentration in the cell, thus reducing its toxicity.</text>
</comment>
<evidence type="ECO:0000256" key="6">
    <source>
        <dbReference type="ARBA" id="ARBA00023303"/>
    </source>
</evidence>
<keyword evidence="3 10" id="KW-0812">Transmembrane</keyword>
<dbReference type="PANTHER" id="PTHR28259:SF1">
    <property type="entry name" value="FLUORIDE EXPORT PROTEIN 1-RELATED"/>
    <property type="match status" value="1"/>
</dbReference>
<dbReference type="Proteomes" id="UP001500427">
    <property type="component" value="Unassembled WGS sequence"/>
</dbReference>
<keyword evidence="12" id="KW-1185">Reference proteome</keyword>
<keyword evidence="4 10" id="KW-1133">Transmembrane helix</keyword>
<organism evidence="11 12">
    <name type="scientific">Terrabacter aeriphilus</name>
    <dbReference type="NCBI Taxonomy" id="515662"/>
    <lineage>
        <taxon>Bacteria</taxon>
        <taxon>Bacillati</taxon>
        <taxon>Actinomycetota</taxon>
        <taxon>Actinomycetes</taxon>
        <taxon>Micrococcales</taxon>
        <taxon>Intrasporangiaceae</taxon>
        <taxon>Terrabacter</taxon>
    </lineage>
</organism>
<evidence type="ECO:0000256" key="8">
    <source>
        <dbReference type="ARBA" id="ARBA00035585"/>
    </source>
</evidence>
<dbReference type="InterPro" id="IPR003691">
    <property type="entry name" value="FluC"/>
</dbReference>
<dbReference type="Pfam" id="PF02537">
    <property type="entry name" value="CRCB"/>
    <property type="match status" value="1"/>
</dbReference>
<keyword evidence="10" id="KW-0915">Sodium</keyword>
<evidence type="ECO:0000256" key="5">
    <source>
        <dbReference type="ARBA" id="ARBA00023136"/>
    </source>
</evidence>
<feature type="transmembrane region" description="Helical" evidence="10">
    <location>
        <begin position="64"/>
        <end position="87"/>
    </location>
</feature>
<dbReference type="EMBL" id="BAABIW010000009">
    <property type="protein sequence ID" value="GAA5022044.1"/>
    <property type="molecule type" value="Genomic_DNA"/>
</dbReference>
<comment type="similarity">
    <text evidence="7 10">Belongs to the fluoride channel Fluc/FEX (TC 1.A.43) family.</text>
</comment>
<evidence type="ECO:0000313" key="12">
    <source>
        <dbReference type="Proteomes" id="UP001500427"/>
    </source>
</evidence>
<evidence type="ECO:0000256" key="1">
    <source>
        <dbReference type="ARBA" id="ARBA00004651"/>
    </source>
</evidence>
<evidence type="ECO:0000256" key="4">
    <source>
        <dbReference type="ARBA" id="ARBA00022989"/>
    </source>
</evidence>
<proteinExistence type="inferred from homology"/>
<evidence type="ECO:0000256" key="9">
    <source>
        <dbReference type="ARBA" id="ARBA00049940"/>
    </source>
</evidence>
<evidence type="ECO:0000256" key="7">
    <source>
        <dbReference type="ARBA" id="ARBA00035120"/>
    </source>
</evidence>
<comment type="subcellular location">
    <subcellularLocation>
        <location evidence="1 10">Cell membrane</location>
        <topology evidence="1 10">Multi-pass membrane protein</topology>
    </subcellularLocation>
</comment>
<evidence type="ECO:0000313" key="11">
    <source>
        <dbReference type="EMBL" id="GAA5022044.1"/>
    </source>
</evidence>
<keyword evidence="5 10" id="KW-0472">Membrane</keyword>
<feature type="binding site" evidence="10">
    <location>
        <position position="77"/>
    </location>
    <ligand>
        <name>Na(+)</name>
        <dbReference type="ChEBI" id="CHEBI:29101"/>
        <note>structural</note>
    </ligand>
</feature>
<name>A0ABP9J698_9MICO</name>
<feature type="transmembrane region" description="Helical" evidence="10">
    <location>
        <begin position="99"/>
        <end position="120"/>
    </location>
</feature>
<evidence type="ECO:0000256" key="2">
    <source>
        <dbReference type="ARBA" id="ARBA00022475"/>
    </source>
</evidence>
<comment type="caution">
    <text evidence="11">The sequence shown here is derived from an EMBL/GenBank/DDBJ whole genome shotgun (WGS) entry which is preliminary data.</text>
</comment>
<gene>
    <name evidence="10" type="primary">fluC</name>
    <name evidence="10" type="synonym">crcB</name>
    <name evidence="11" type="ORF">GCM10023258_11960</name>
</gene>
<evidence type="ECO:0000256" key="10">
    <source>
        <dbReference type="HAMAP-Rule" id="MF_00454"/>
    </source>
</evidence>
<feature type="transmembrane region" description="Helical" evidence="10">
    <location>
        <begin position="37"/>
        <end position="58"/>
    </location>
</feature>
<dbReference type="PANTHER" id="PTHR28259">
    <property type="entry name" value="FLUORIDE EXPORT PROTEIN 1-RELATED"/>
    <property type="match status" value="1"/>
</dbReference>
<keyword evidence="10" id="KW-0813">Transport</keyword>
<sequence>MNGTPWWGWVLAVGAGSAGALLRTWLVAVLPRRPLPIGVLTANVAASVVGGAVVATRADLGPTWTLVLVGGTCGGLSTLSTLAADTVELWREERRGGALGNPLVNLVLGLAGAWLGWWVLS</sequence>
<protein>
    <recommendedName>
        <fullName evidence="10">Fluoride-specific ion channel FluC</fullName>
    </recommendedName>
</protein>
<evidence type="ECO:0000256" key="3">
    <source>
        <dbReference type="ARBA" id="ARBA00022692"/>
    </source>
</evidence>
<comment type="activity regulation">
    <text evidence="10">Na(+) is not transported, but it plays an essential structural role and its presence is essential for fluoride channel function.</text>
</comment>
<reference evidence="12" key="1">
    <citation type="journal article" date="2019" name="Int. J. Syst. Evol. Microbiol.">
        <title>The Global Catalogue of Microorganisms (GCM) 10K type strain sequencing project: providing services to taxonomists for standard genome sequencing and annotation.</title>
        <authorList>
            <consortium name="The Broad Institute Genomics Platform"/>
            <consortium name="The Broad Institute Genome Sequencing Center for Infectious Disease"/>
            <person name="Wu L."/>
            <person name="Ma J."/>
        </authorList>
    </citation>
    <scope>NUCLEOTIDE SEQUENCE [LARGE SCALE GENOMIC DNA]</scope>
    <source>
        <strain evidence="12">JCM 17687</strain>
    </source>
</reference>
<comment type="catalytic activity">
    <reaction evidence="8">
        <text>fluoride(in) = fluoride(out)</text>
        <dbReference type="Rhea" id="RHEA:76159"/>
        <dbReference type="ChEBI" id="CHEBI:17051"/>
    </reaction>
    <physiologicalReaction direction="left-to-right" evidence="8">
        <dbReference type="Rhea" id="RHEA:76160"/>
    </physiologicalReaction>
</comment>
<feature type="binding site" evidence="10">
    <location>
        <position position="74"/>
    </location>
    <ligand>
        <name>Na(+)</name>
        <dbReference type="ChEBI" id="CHEBI:29101"/>
        <note>structural</note>
    </ligand>
</feature>
<dbReference type="RefSeq" id="WP_345506537.1">
    <property type="nucleotide sequence ID" value="NZ_BAABIW010000009.1"/>
</dbReference>
<feature type="transmembrane region" description="Helical" evidence="10">
    <location>
        <begin position="6"/>
        <end position="30"/>
    </location>
</feature>
<keyword evidence="10" id="KW-0406">Ion transport</keyword>
<keyword evidence="10" id="KW-0479">Metal-binding</keyword>
<keyword evidence="6 10" id="KW-0407">Ion channel</keyword>
<keyword evidence="2 10" id="KW-1003">Cell membrane</keyword>